<dbReference type="InterPro" id="IPR015631">
    <property type="entry name" value="CD2/SLAM_rcpt"/>
</dbReference>
<reference evidence="7 8" key="1">
    <citation type="submission" date="2024-01" db="EMBL/GenBank/DDBJ databases">
        <authorList>
            <person name="Alioto T."/>
            <person name="Alioto T."/>
            <person name="Gomez Garrido J."/>
        </authorList>
    </citation>
    <scope>NUCLEOTIDE SEQUENCE [LARGE SCALE GENOMIC DNA]</scope>
</reference>
<dbReference type="PANTHER" id="PTHR12080">
    <property type="entry name" value="SIGNALING LYMPHOCYTIC ACTIVATION MOLECULE"/>
    <property type="match status" value="1"/>
</dbReference>
<gene>
    <name evidence="7" type="ORF">FSCOSCO3_A030318</name>
</gene>
<feature type="transmembrane region" description="Helical" evidence="5">
    <location>
        <begin position="236"/>
        <end position="257"/>
    </location>
</feature>
<keyword evidence="8" id="KW-1185">Reference proteome</keyword>
<dbReference type="SUPFAM" id="SSF48726">
    <property type="entry name" value="Immunoglobulin"/>
    <property type="match status" value="1"/>
</dbReference>
<keyword evidence="4" id="KW-0325">Glycoprotein</keyword>
<keyword evidence="5" id="KW-0812">Transmembrane</keyword>
<keyword evidence="2 6" id="KW-0732">Signal</keyword>
<feature type="chain" id="PRO_5043348341" evidence="6">
    <location>
        <begin position="30"/>
        <end position="277"/>
    </location>
</feature>
<dbReference type="EMBL" id="CAWUFR010000071">
    <property type="protein sequence ID" value="CAK6964308.1"/>
    <property type="molecule type" value="Genomic_DNA"/>
</dbReference>
<evidence type="ECO:0000256" key="4">
    <source>
        <dbReference type="ARBA" id="ARBA00023180"/>
    </source>
</evidence>
<name>A0AAV1NZ34_SCOSC</name>
<accession>A0AAV1NZ34</accession>
<organism evidence="7 8">
    <name type="scientific">Scomber scombrus</name>
    <name type="common">Atlantic mackerel</name>
    <name type="synonym">Scomber vernalis</name>
    <dbReference type="NCBI Taxonomy" id="13677"/>
    <lineage>
        <taxon>Eukaryota</taxon>
        <taxon>Metazoa</taxon>
        <taxon>Chordata</taxon>
        <taxon>Craniata</taxon>
        <taxon>Vertebrata</taxon>
        <taxon>Euteleostomi</taxon>
        <taxon>Actinopterygii</taxon>
        <taxon>Neopterygii</taxon>
        <taxon>Teleostei</taxon>
        <taxon>Neoteleostei</taxon>
        <taxon>Acanthomorphata</taxon>
        <taxon>Pelagiaria</taxon>
        <taxon>Scombriformes</taxon>
        <taxon>Scombridae</taxon>
        <taxon>Scomber</taxon>
    </lineage>
</organism>
<evidence type="ECO:0000256" key="5">
    <source>
        <dbReference type="SAM" id="Phobius"/>
    </source>
</evidence>
<evidence type="ECO:0000313" key="8">
    <source>
        <dbReference type="Proteomes" id="UP001314229"/>
    </source>
</evidence>
<dbReference type="GO" id="GO:0005911">
    <property type="term" value="C:cell-cell junction"/>
    <property type="evidence" value="ECO:0007669"/>
    <property type="project" value="TreeGrafter"/>
</dbReference>
<dbReference type="GO" id="GO:0016020">
    <property type="term" value="C:membrane"/>
    <property type="evidence" value="ECO:0007669"/>
    <property type="project" value="UniProtKB-SubCell"/>
</dbReference>
<comment type="caution">
    <text evidence="7">The sequence shown here is derived from an EMBL/GenBank/DDBJ whole genome shotgun (WGS) entry which is preliminary data.</text>
</comment>
<protein>
    <submittedName>
        <fullName evidence="7">Uncharacterized protein si:dkeyp-97a10.2 isoform X1</fullName>
    </submittedName>
</protein>
<dbReference type="Gene3D" id="2.60.40.10">
    <property type="entry name" value="Immunoglobulins"/>
    <property type="match status" value="1"/>
</dbReference>
<evidence type="ECO:0000256" key="1">
    <source>
        <dbReference type="ARBA" id="ARBA00004370"/>
    </source>
</evidence>
<proteinExistence type="predicted"/>
<dbReference type="InterPro" id="IPR013783">
    <property type="entry name" value="Ig-like_fold"/>
</dbReference>
<dbReference type="PANTHER" id="PTHR12080:SF108">
    <property type="entry name" value="VASCULAR ENDOTHELIAL GROWTH FACTOR RECEPTOR 1"/>
    <property type="match status" value="1"/>
</dbReference>
<comment type="subcellular location">
    <subcellularLocation>
        <location evidence="1">Membrane</location>
    </subcellularLocation>
</comment>
<dbReference type="Proteomes" id="UP001314229">
    <property type="component" value="Unassembled WGS sequence"/>
</dbReference>
<sequence length="277" mass="30400">MKAGVMDLQYFLCWRVAPLLLLMPCGLQCMSVRILNEEPIYAIPGSSLVLQAQIEHGPQEEVSMVTWERVPETGRNPQRETLATCPGKSLKCAGTRPGVSVNVEQQETTLQISEYSRADSSVFTVTVSDGTGAKTHAECIVREYEEVHHVSVSINVSHSVLVCGEAWGTDPHFSWLHERVAITKAVGKVSTDGTTLFVTMATMCGHFTCMVSNKRSHSSATYTAAPCETEGRGATAAIVCLVLLVLLLGGALAFLLWRRHRHNNRGERLHEHLDDTI</sequence>
<keyword evidence="3 5" id="KW-0472">Membrane</keyword>
<dbReference type="InterPro" id="IPR036179">
    <property type="entry name" value="Ig-like_dom_sf"/>
</dbReference>
<feature type="signal peptide" evidence="6">
    <location>
        <begin position="1"/>
        <end position="29"/>
    </location>
</feature>
<evidence type="ECO:0000313" key="7">
    <source>
        <dbReference type="EMBL" id="CAK6964308.1"/>
    </source>
</evidence>
<evidence type="ECO:0000256" key="3">
    <source>
        <dbReference type="ARBA" id="ARBA00023136"/>
    </source>
</evidence>
<evidence type="ECO:0000256" key="6">
    <source>
        <dbReference type="SAM" id="SignalP"/>
    </source>
</evidence>
<keyword evidence="5" id="KW-1133">Transmembrane helix</keyword>
<dbReference type="AlphaFoldDB" id="A0AAV1NZ34"/>
<evidence type="ECO:0000256" key="2">
    <source>
        <dbReference type="ARBA" id="ARBA00022729"/>
    </source>
</evidence>